<dbReference type="InParanoid" id="D8T9L8"/>
<feature type="compositionally biased region" description="Polar residues" evidence="1">
    <location>
        <begin position="404"/>
        <end position="415"/>
    </location>
</feature>
<feature type="region of interest" description="Disordered" evidence="1">
    <location>
        <begin position="305"/>
        <end position="469"/>
    </location>
</feature>
<feature type="compositionally biased region" description="Basic and acidic residues" evidence="1">
    <location>
        <begin position="98"/>
        <end position="122"/>
    </location>
</feature>
<dbReference type="GO" id="GO:0005634">
    <property type="term" value="C:nucleus"/>
    <property type="evidence" value="ECO:0000318"/>
    <property type="project" value="GO_Central"/>
</dbReference>
<feature type="compositionally biased region" description="Basic and acidic residues" evidence="1">
    <location>
        <begin position="372"/>
        <end position="381"/>
    </location>
</feature>
<dbReference type="PANTHER" id="PTHR22715:SF1">
    <property type="entry name" value="DNA BINDING PROTEIN"/>
    <property type="match status" value="1"/>
</dbReference>
<dbReference type="AlphaFoldDB" id="D8T9L8"/>
<dbReference type="EMBL" id="GL377696">
    <property type="protein sequence ID" value="EFJ06671.1"/>
    <property type="molecule type" value="Genomic_DNA"/>
</dbReference>
<organism evidence="3">
    <name type="scientific">Selaginella moellendorffii</name>
    <name type="common">Spikemoss</name>
    <dbReference type="NCBI Taxonomy" id="88036"/>
    <lineage>
        <taxon>Eukaryota</taxon>
        <taxon>Viridiplantae</taxon>
        <taxon>Streptophyta</taxon>
        <taxon>Embryophyta</taxon>
        <taxon>Tracheophyta</taxon>
        <taxon>Lycopodiopsida</taxon>
        <taxon>Selaginellales</taxon>
        <taxon>Selaginellaceae</taxon>
        <taxon>Selaginella</taxon>
    </lineage>
</organism>
<protein>
    <submittedName>
        <fullName evidence="2">Uncharacterized protein</fullName>
    </submittedName>
</protein>
<dbReference type="InterPro" id="IPR040092">
    <property type="entry name" value="TBRG1"/>
</dbReference>
<accession>D8T9L8</accession>
<dbReference type="GO" id="GO:0051726">
    <property type="term" value="P:regulation of cell cycle"/>
    <property type="evidence" value="ECO:0000318"/>
    <property type="project" value="GO_Central"/>
</dbReference>
<gene>
    <name evidence="2" type="ORF">SELMODRAFT_448714</name>
</gene>
<dbReference type="Proteomes" id="UP000001514">
    <property type="component" value="Unassembled WGS sequence"/>
</dbReference>
<dbReference type="PANTHER" id="PTHR22715">
    <property type="entry name" value="TRANSFORMING GROWTH FACTOR BETA REGULATED GENE 1"/>
    <property type="match status" value="1"/>
</dbReference>
<keyword evidence="3" id="KW-1185">Reference proteome</keyword>
<proteinExistence type="predicted"/>
<name>D8T9L8_SELML</name>
<evidence type="ECO:0000256" key="1">
    <source>
        <dbReference type="SAM" id="MobiDB-lite"/>
    </source>
</evidence>
<dbReference type="Gramene" id="EFJ06671">
    <property type="protein sequence ID" value="EFJ06671"/>
    <property type="gene ID" value="SELMODRAFT_448714"/>
</dbReference>
<evidence type="ECO:0000313" key="3">
    <source>
        <dbReference type="Proteomes" id="UP000001514"/>
    </source>
</evidence>
<evidence type="ECO:0000313" key="2">
    <source>
        <dbReference type="EMBL" id="EFJ06671.1"/>
    </source>
</evidence>
<sequence length="469" mass="51819">MMKIQHPGTRSLGVNGEEAIVLFLSLSPRQKKKVLSGQMVGLADPVVQYLLRELVSASSKKDETEVNVQSSPSARSPDLFRSSVIREGNKKQALSLRPGDKGVRSSQRQKTDRNSQERHSAEDSCLENVYVSDSEPELEPKIVPDTLEEHHMRSWSLRLWPILWSQQSLLGSNAEENQNNSDLFASMISLLLPNAERDPKAEHFATAAMRCLLITGALSLVAAGDEGCIKEWRMDPSWRHSLYEADLPPARYNPKTFWSILKLEIVPQAPHLVLGCDMDGYGAICHPSFVWPTFAHTPPNFQRCVGPTTTPTPEVRGKQPGNLAWPPTTPRAPGSPSTPKHLGVRELPDSQESPSTPGLLGIQELPDYPESEYSRESENSRNPRTPRRVRALPGVQELPEPPDSQESPSTPGENSWDSRESENFSDFPESENSRSPGSLRTPGVPGVHGLPESENSRDSHHQVAGVQGV</sequence>
<dbReference type="HOGENOM" id="CLU_583185_0_0_1"/>
<reference evidence="2 3" key="1">
    <citation type="journal article" date="2011" name="Science">
        <title>The Selaginella genome identifies genetic changes associated with the evolution of vascular plants.</title>
        <authorList>
            <person name="Banks J.A."/>
            <person name="Nishiyama T."/>
            <person name="Hasebe M."/>
            <person name="Bowman J.L."/>
            <person name="Gribskov M."/>
            <person name="dePamphilis C."/>
            <person name="Albert V.A."/>
            <person name="Aono N."/>
            <person name="Aoyama T."/>
            <person name="Ambrose B.A."/>
            <person name="Ashton N.W."/>
            <person name="Axtell M.J."/>
            <person name="Barker E."/>
            <person name="Barker M.S."/>
            <person name="Bennetzen J.L."/>
            <person name="Bonawitz N.D."/>
            <person name="Chapple C."/>
            <person name="Cheng C."/>
            <person name="Correa L.G."/>
            <person name="Dacre M."/>
            <person name="DeBarry J."/>
            <person name="Dreyer I."/>
            <person name="Elias M."/>
            <person name="Engstrom E.M."/>
            <person name="Estelle M."/>
            <person name="Feng L."/>
            <person name="Finet C."/>
            <person name="Floyd S.K."/>
            <person name="Frommer W.B."/>
            <person name="Fujita T."/>
            <person name="Gramzow L."/>
            <person name="Gutensohn M."/>
            <person name="Harholt J."/>
            <person name="Hattori M."/>
            <person name="Heyl A."/>
            <person name="Hirai T."/>
            <person name="Hiwatashi Y."/>
            <person name="Ishikawa M."/>
            <person name="Iwata M."/>
            <person name="Karol K.G."/>
            <person name="Koehler B."/>
            <person name="Kolukisaoglu U."/>
            <person name="Kubo M."/>
            <person name="Kurata T."/>
            <person name="Lalonde S."/>
            <person name="Li K."/>
            <person name="Li Y."/>
            <person name="Litt A."/>
            <person name="Lyons E."/>
            <person name="Manning G."/>
            <person name="Maruyama T."/>
            <person name="Michael T.P."/>
            <person name="Mikami K."/>
            <person name="Miyazaki S."/>
            <person name="Morinaga S."/>
            <person name="Murata T."/>
            <person name="Mueller-Roeber B."/>
            <person name="Nelson D.R."/>
            <person name="Obara M."/>
            <person name="Oguri Y."/>
            <person name="Olmstead R.G."/>
            <person name="Onodera N."/>
            <person name="Petersen B.L."/>
            <person name="Pils B."/>
            <person name="Prigge M."/>
            <person name="Rensing S.A."/>
            <person name="Riano-Pachon D.M."/>
            <person name="Roberts A.W."/>
            <person name="Sato Y."/>
            <person name="Scheller H.V."/>
            <person name="Schulz B."/>
            <person name="Schulz C."/>
            <person name="Shakirov E.V."/>
            <person name="Shibagaki N."/>
            <person name="Shinohara N."/>
            <person name="Shippen D.E."/>
            <person name="Soerensen I."/>
            <person name="Sotooka R."/>
            <person name="Sugimoto N."/>
            <person name="Sugita M."/>
            <person name="Sumikawa N."/>
            <person name="Tanurdzic M."/>
            <person name="Theissen G."/>
            <person name="Ulvskov P."/>
            <person name="Wakazuki S."/>
            <person name="Weng J.K."/>
            <person name="Willats W.W."/>
            <person name="Wipf D."/>
            <person name="Wolf P.G."/>
            <person name="Yang L."/>
            <person name="Zimmer A.D."/>
            <person name="Zhu Q."/>
            <person name="Mitros T."/>
            <person name="Hellsten U."/>
            <person name="Loque D."/>
            <person name="Otillar R."/>
            <person name="Salamov A."/>
            <person name="Schmutz J."/>
            <person name="Shapiro H."/>
            <person name="Lindquist E."/>
            <person name="Lucas S."/>
            <person name="Rokhsar D."/>
            <person name="Grigoriev I.V."/>
        </authorList>
    </citation>
    <scope>NUCLEOTIDE SEQUENCE [LARGE SCALE GENOMIC DNA]</scope>
</reference>
<dbReference type="KEGG" id="smo:SELMODRAFT_448714"/>
<feature type="region of interest" description="Disordered" evidence="1">
    <location>
        <begin position="60"/>
        <end position="124"/>
    </location>
</feature>